<evidence type="ECO:0000259" key="11">
    <source>
        <dbReference type="PROSITE" id="PS50263"/>
    </source>
</evidence>
<dbReference type="Pfam" id="PF00795">
    <property type="entry name" value="CN_hydrolase"/>
    <property type="match status" value="1"/>
</dbReference>
<reference evidence="12 13" key="1">
    <citation type="submission" date="2018-10" db="EMBL/GenBank/DDBJ databases">
        <title>Robbsia sp. DHC34, isolated from soil.</title>
        <authorList>
            <person name="Gao Z.-H."/>
            <person name="Qiu L.-H."/>
        </authorList>
    </citation>
    <scope>NUCLEOTIDE SEQUENCE [LARGE SCALE GENOMIC DNA]</scope>
    <source>
        <strain evidence="12 13">DHC34</strain>
    </source>
</reference>
<dbReference type="NCBIfam" id="TIGR00546">
    <property type="entry name" value="lnt"/>
    <property type="match status" value="1"/>
</dbReference>
<evidence type="ECO:0000256" key="5">
    <source>
        <dbReference type="ARBA" id="ARBA00022692"/>
    </source>
</evidence>
<dbReference type="InterPro" id="IPR003010">
    <property type="entry name" value="C-N_Hydrolase"/>
</dbReference>
<dbReference type="OrthoDB" id="9804277at2"/>
<proteinExistence type="inferred from homology"/>
<gene>
    <name evidence="12" type="primary">lnt</name>
    <name evidence="12" type="ORF">D7S86_03250</name>
</gene>
<comment type="caution">
    <text evidence="12">The sequence shown here is derived from an EMBL/GenBank/DDBJ whole genome shotgun (WGS) entry which is preliminary data.</text>
</comment>
<evidence type="ECO:0000256" key="4">
    <source>
        <dbReference type="ARBA" id="ARBA00022679"/>
    </source>
</evidence>
<evidence type="ECO:0000256" key="6">
    <source>
        <dbReference type="ARBA" id="ARBA00022989"/>
    </source>
</evidence>
<evidence type="ECO:0000256" key="8">
    <source>
        <dbReference type="ARBA" id="ARBA00023315"/>
    </source>
</evidence>
<evidence type="ECO:0000313" key="12">
    <source>
        <dbReference type="EMBL" id="RKP59403.1"/>
    </source>
</evidence>
<keyword evidence="8 12" id="KW-0012">Acyltransferase</keyword>
<evidence type="ECO:0000256" key="3">
    <source>
        <dbReference type="ARBA" id="ARBA00022475"/>
    </source>
</evidence>
<evidence type="ECO:0000256" key="9">
    <source>
        <dbReference type="SAM" id="MobiDB-lite"/>
    </source>
</evidence>
<feature type="compositionally biased region" description="Basic and acidic residues" evidence="9">
    <location>
        <begin position="45"/>
        <end position="62"/>
    </location>
</feature>
<keyword evidence="4 12" id="KW-0808">Transferase</keyword>
<dbReference type="GO" id="GO:0016410">
    <property type="term" value="F:N-acyltransferase activity"/>
    <property type="evidence" value="ECO:0007669"/>
    <property type="project" value="InterPro"/>
</dbReference>
<dbReference type="Proteomes" id="UP000270342">
    <property type="component" value="Unassembled WGS sequence"/>
</dbReference>
<feature type="region of interest" description="Disordered" evidence="9">
    <location>
        <begin position="1"/>
        <end position="80"/>
    </location>
</feature>
<dbReference type="Gene3D" id="3.60.110.10">
    <property type="entry name" value="Carbon-nitrogen hydrolase"/>
    <property type="match status" value="1"/>
</dbReference>
<comment type="similarity">
    <text evidence="2">Belongs to the CN hydrolase family. Apolipoprotein N-acyltransferase subfamily.</text>
</comment>
<evidence type="ECO:0000256" key="2">
    <source>
        <dbReference type="ARBA" id="ARBA00010065"/>
    </source>
</evidence>
<feature type="compositionally biased region" description="Low complexity" evidence="9">
    <location>
        <begin position="64"/>
        <end position="75"/>
    </location>
</feature>
<dbReference type="GO" id="GO:0042158">
    <property type="term" value="P:lipoprotein biosynthetic process"/>
    <property type="evidence" value="ECO:0007669"/>
    <property type="project" value="InterPro"/>
</dbReference>
<name>A0A494YGB7_9BURK</name>
<dbReference type="PANTHER" id="PTHR38686:SF1">
    <property type="entry name" value="APOLIPOPROTEIN N-ACYLTRANSFERASE"/>
    <property type="match status" value="1"/>
</dbReference>
<dbReference type="PANTHER" id="PTHR38686">
    <property type="entry name" value="APOLIPOPROTEIN N-ACYLTRANSFERASE"/>
    <property type="match status" value="1"/>
</dbReference>
<sequence length="405" mass="43356">MKARRAARAAEASDAQAMDSTIPHDAAAPHPASGETLGANASIERVAEPDRARVTIDPRPDDPAAPSEPTPTAADRAQRPSRARLAPLIAALLILIVGMGASMIRWTQPAGSPITVRLLQGNVPQAMKFEQAGVDSSIALYQTLITSHPADLIVTPETAIPLLVQDLPAPFATTIRQFADQTQSSILFGAFGDIMTNGRPTHIMNSLFGLTPRHDGVYEYDKHHLVPFGEFVPNGFHWFVAMMNIPLGDSDRGPALQPPFTVKDQTLAPDICYEDIFGEEIARTLRTQNPRARILVNTSNLGWFGNTIALDQHLQMARMRAIETGRPVLSSTNTGITAMIDASGEVAGRLTPFTVGALMGTVQGMDGLTPYIALGNWPAVLGSLLILAGVAVRNGRARANSAKTR</sequence>
<evidence type="ECO:0000256" key="7">
    <source>
        <dbReference type="ARBA" id="ARBA00023136"/>
    </source>
</evidence>
<dbReference type="GO" id="GO:0005886">
    <property type="term" value="C:plasma membrane"/>
    <property type="evidence" value="ECO:0007669"/>
    <property type="project" value="UniProtKB-SubCell"/>
</dbReference>
<evidence type="ECO:0000256" key="1">
    <source>
        <dbReference type="ARBA" id="ARBA00004651"/>
    </source>
</evidence>
<keyword evidence="6 10" id="KW-1133">Transmembrane helix</keyword>
<organism evidence="12 13">
    <name type="scientific">Pararobbsia silviterrae</name>
    <dbReference type="NCBI Taxonomy" id="1792498"/>
    <lineage>
        <taxon>Bacteria</taxon>
        <taxon>Pseudomonadati</taxon>
        <taxon>Pseudomonadota</taxon>
        <taxon>Betaproteobacteria</taxon>
        <taxon>Burkholderiales</taxon>
        <taxon>Burkholderiaceae</taxon>
        <taxon>Pararobbsia</taxon>
    </lineage>
</organism>
<keyword evidence="5 10" id="KW-0812">Transmembrane</keyword>
<dbReference type="InterPro" id="IPR036526">
    <property type="entry name" value="C-N_Hydrolase_sf"/>
</dbReference>
<keyword evidence="12" id="KW-0449">Lipoprotein</keyword>
<keyword evidence="3" id="KW-1003">Cell membrane</keyword>
<feature type="domain" description="CN hydrolase" evidence="11">
    <location>
        <begin position="119"/>
        <end position="364"/>
    </location>
</feature>
<dbReference type="EMBL" id="RBZU01000001">
    <property type="protein sequence ID" value="RKP59403.1"/>
    <property type="molecule type" value="Genomic_DNA"/>
</dbReference>
<feature type="transmembrane region" description="Helical" evidence="10">
    <location>
        <begin position="371"/>
        <end position="392"/>
    </location>
</feature>
<dbReference type="AlphaFoldDB" id="A0A494YGB7"/>
<comment type="subcellular location">
    <subcellularLocation>
        <location evidence="1">Cell membrane</location>
        <topology evidence="1">Multi-pass membrane protein</topology>
    </subcellularLocation>
</comment>
<protein>
    <submittedName>
        <fullName evidence="12">Apolipoprotein N-acyltransferase</fullName>
    </submittedName>
</protein>
<feature type="transmembrane region" description="Helical" evidence="10">
    <location>
        <begin position="85"/>
        <end position="106"/>
    </location>
</feature>
<dbReference type="PROSITE" id="PS50263">
    <property type="entry name" value="CN_HYDROLASE"/>
    <property type="match status" value="1"/>
</dbReference>
<keyword evidence="13" id="KW-1185">Reference proteome</keyword>
<dbReference type="CDD" id="cd07571">
    <property type="entry name" value="ALP_N-acyl_transferase"/>
    <property type="match status" value="1"/>
</dbReference>
<dbReference type="SUPFAM" id="SSF56317">
    <property type="entry name" value="Carbon-nitrogen hydrolase"/>
    <property type="match status" value="1"/>
</dbReference>
<dbReference type="InterPro" id="IPR004563">
    <property type="entry name" value="Apolipo_AcylTrfase"/>
</dbReference>
<evidence type="ECO:0000313" key="13">
    <source>
        <dbReference type="Proteomes" id="UP000270342"/>
    </source>
</evidence>
<evidence type="ECO:0000256" key="10">
    <source>
        <dbReference type="SAM" id="Phobius"/>
    </source>
</evidence>
<keyword evidence="7 10" id="KW-0472">Membrane</keyword>
<accession>A0A494YGB7</accession>